<dbReference type="Proteomes" id="UP000317371">
    <property type="component" value="Unassembled WGS sequence"/>
</dbReference>
<proteinExistence type="predicted"/>
<dbReference type="Pfam" id="PF01796">
    <property type="entry name" value="OB_ChsH2_C"/>
    <property type="match status" value="1"/>
</dbReference>
<accession>A0A540VHT5</accession>
<organism evidence="2 3">
    <name type="scientific">Litorilinea aerophila</name>
    <dbReference type="NCBI Taxonomy" id="1204385"/>
    <lineage>
        <taxon>Bacteria</taxon>
        <taxon>Bacillati</taxon>
        <taxon>Chloroflexota</taxon>
        <taxon>Caldilineae</taxon>
        <taxon>Caldilineales</taxon>
        <taxon>Caldilineaceae</taxon>
        <taxon>Litorilinea</taxon>
    </lineage>
</organism>
<dbReference type="RefSeq" id="WP_141609474.1">
    <property type="nucleotide sequence ID" value="NZ_VIGC02000008.1"/>
</dbReference>
<evidence type="ECO:0000313" key="2">
    <source>
        <dbReference type="EMBL" id="TQE96329.1"/>
    </source>
</evidence>
<dbReference type="AlphaFoldDB" id="A0A540VHT5"/>
<dbReference type="EMBL" id="VIGC01000008">
    <property type="protein sequence ID" value="TQE96329.1"/>
    <property type="molecule type" value="Genomic_DNA"/>
</dbReference>
<name>A0A540VHT5_9CHLR</name>
<dbReference type="InterPro" id="IPR052513">
    <property type="entry name" value="Thioester_dehydratase-like"/>
</dbReference>
<dbReference type="InterPro" id="IPR002878">
    <property type="entry name" value="ChsH2_C"/>
</dbReference>
<dbReference type="OrthoDB" id="7595207at2"/>
<keyword evidence="3" id="KW-1185">Reference proteome</keyword>
<evidence type="ECO:0000313" key="3">
    <source>
        <dbReference type="Proteomes" id="UP000317371"/>
    </source>
</evidence>
<evidence type="ECO:0000259" key="1">
    <source>
        <dbReference type="Pfam" id="PF01796"/>
    </source>
</evidence>
<reference evidence="2 3" key="1">
    <citation type="submission" date="2019-06" db="EMBL/GenBank/DDBJ databases">
        <title>Genome sequence of Litorilinea aerophila BAA-2444.</title>
        <authorList>
            <person name="Maclea K.S."/>
            <person name="Maurais E.G."/>
            <person name="Iannazzi L.C."/>
        </authorList>
    </citation>
    <scope>NUCLEOTIDE SEQUENCE [LARGE SCALE GENOMIC DNA]</scope>
    <source>
        <strain evidence="2 3">ATCC BAA-2444</strain>
    </source>
</reference>
<gene>
    <name evidence="2" type="ORF">FKZ61_07495</name>
</gene>
<dbReference type="PANTHER" id="PTHR34075:SF5">
    <property type="entry name" value="BLR3430 PROTEIN"/>
    <property type="match status" value="1"/>
</dbReference>
<dbReference type="PANTHER" id="PTHR34075">
    <property type="entry name" value="BLR3430 PROTEIN"/>
    <property type="match status" value="1"/>
</dbReference>
<protein>
    <submittedName>
        <fullName evidence="2">Zn-ribbon domain-containing OB-fold protein</fullName>
    </submittedName>
</protein>
<sequence>MASKKQSELVGLTHNLRGYGEVYSFSTMYTVPKGFDDQKPYTVALIKLDEGPMVTAQLTDVDPADVHIGMRVEMVTRKLREDGGEGQIIYGYKFRPVLPRQVS</sequence>
<dbReference type="InParanoid" id="A0A540VHT5"/>
<feature type="domain" description="ChsH2 C-terminal OB-fold" evidence="1">
    <location>
        <begin position="16"/>
        <end position="77"/>
    </location>
</feature>
<dbReference type="SUPFAM" id="SSF50249">
    <property type="entry name" value="Nucleic acid-binding proteins"/>
    <property type="match status" value="1"/>
</dbReference>
<dbReference type="InterPro" id="IPR012340">
    <property type="entry name" value="NA-bd_OB-fold"/>
</dbReference>
<comment type="caution">
    <text evidence="2">The sequence shown here is derived from an EMBL/GenBank/DDBJ whole genome shotgun (WGS) entry which is preliminary data.</text>
</comment>